<dbReference type="Proteomes" id="UP001322277">
    <property type="component" value="Chromosome 7"/>
</dbReference>
<feature type="signal peptide" evidence="1">
    <location>
        <begin position="1"/>
        <end position="17"/>
    </location>
</feature>
<organism evidence="2 3">
    <name type="scientific">Colletotrichum destructivum</name>
    <dbReference type="NCBI Taxonomy" id="34406"/>
    <lineage>
        <taxon>Eukaryota</taxon>
        <taxon>Fungi</taxon>
        <taxon>Dikarya</taxon>
        <taxon>Ascomycota</taxon>
        <taxon>Pezizomycotina</taxon>
        <taxon>Sordariomycetes</taxon>
        <taxon>Hypocreomycetidae</taxon>
        <taxon>Glomerellales</taxon>
        <taxon>Glomerellaceae</taxon>
        <taxon>Colletotrichum</taxon>
        <taxon>Colletotrichum destructivum species complex</taxon>
    </lineage>
</organism>
<dbReference type="GeneID" id="87947148"/>
<evidence type="ECO:0000313" key="3">
    <source>
        <dbReference type="Proteomes" id="UP001322277"/>
    </source>
</evidence>
<evidence type="ECO:0000313" key="2">
    <source>
        <dbReference type="EMBL" id="WQF85634.1"/>
    </source>
</evidence>
<dbReference type="EMBL" id="CP137311">
    <property type="protein sequence ID" value="WQF85634.1"/>
    <property type="molecule type" value="Genomic_DNA"/>
</dbReference>
<reference evidence="3" key="1">
    <citation type="journal article" date="2023" name="bioRxiv">
        <title>Complete genome of the Medicago anthracnose fungus, Colletotrichum destructivum, reveals a mini-chromosome-like region within a core chromosome.</title>
        <authorList>
            <person name="Lapalu N."/>
            <person name="Simon A."/>
            <person name="Lu A."/>
            <person name="Plaumann P.-L."/>
            <person name="Amselem J."/>
            <person name="Pigne S."/>
            <person name="Auger A."/>
            <person name="Koch C."/>
            <person name="Dallery J.-F."/>
            <person name="O'Connell R.J."/>
        </authorList>
    </citation>
    <scope>NUCLEOTIDE SEQUENCE [LARGE SCALE GENOMIC DNA]</scope>
    <source>
        <strain evidence="3">CBS 520.97</strain>
    </source>
</reference>
<keyword evidence="3" id="KW-1185">Reference proteome</keyword>
<keyword evidence="1" id="KW-0732">Signal</keyword>
<feature type="chain" id="PRO_5043993853" evidence="1">
    <location>
        <begin position="18"/>
        <end position="226"/>
    </location>
</feature>
<evidence type="ECO:0000256" key="1">
    <source>
        <dbReference type="SAM" id="SignalP"/>
    </source>
</evidence>
<protein>
    <submittedName>
        <fullName evidence="2">Uncharacterized protein</fullName>
    </submittedName>
</protein>
<dbReference type="RefSeq" id="XP_062782855.1">
    <property type="nucleotide sequence ID" value="XM_062926804.1"/>
</dbReference>
<name>A0AAX4IR23_9PEZI</name>
<proteinExistence type="predicted"/>
<sequence length="226" mass="24768">MRTAIVALILTAFVVQASPVADRSLAIADGHQGTDSRGLSVKRAKKVETKVTYGKTKIEYGCDASVHYTFKGLEELCAKGSNACDEGTPWSRKVSWTSGHENPDETEITIKAEGRWYDEDERKNLIEAIMKTARTEEPATIEIKDKKWSGRVVGSLQPLSGTCKMTQFPNFVDVMVFEDEEPKSWMNVKVSLEAAEGVAGAIHGIAGAFFGMVLTPSCENEIDSPF</sequence>
<gene>
    <name evidence="2" type="ORF">CDEST_10648</name>
</gene>
<dbReference type="KEGG" id="cdet:87947148"/>
<dbReference type="AlphaFoldDB" id="A0AAX4IR23"/>
<accession>A0AAX4IR23</accession>